<evidence type="ECO:0000259" key="1">
    <source>
        <dbReference type="SMART" id="SM00849"/>
    </source>
</evidence>
<dbReference type="PANTHER" id="PTHR42951">
    <property type="entry name" value="METALLO-BETA-LACTAMASE DOMAIN-CONTAINING"/>
    <property type="match status" value="1"/>
</dbReference>
<organism evidence="2 3">
    <name type="scientific">Falsibacillus pallidus</name>
    <dbReference type="NCBI Taxonomy" id="493781"/>
    <lineage>
        <taxon>Bacteria</taxon>
        <taxon>Bacillati</taxon>
        <taxon>Bacillota</taxon>
        <taxon>Bacilli</taxon>
        <taxon>Bacillales</taxon>
        <taxon>Bacillaceae</taxon>
        <taxon>Falsibacillus</taxon>
    </lineage>
</organism>
<reference evidence="2 3" key="1">
    <citation type="submission" date="2018-07" db="EMBL/GenBank/DDBJ databases">
        <title>Genomic Encyclopedia of Type Strains, Phase IV (KMG-IV): sequencing the most valuable type-strain genomes for metagenomic binning, comparative biology and taxonomic classification.</title>
        <authorList>
            <person name="Goeker M."/>
        </authorList>
    </citation>
    <scope>NUCLEOTIDE SEQUENCE [LARGE SCALE GENOMIC DNA]</scope>
    <source>
        <strain evidence="2 3">DSM 25281</strain>
    </source>
</reference>
<comment type="caution">
    <text evidence="2">The sequence shown here is derived from an EMBL/GenBank/DDBJ whole genome shotgun (WGS) entry which is preliminary data.</text>
</comment>
<dbReference type="EMBL" id="QQAY01000014">
    <property type="protein sequence ID" value="RDI39903.1"/>
    <property type="molecule type" value="Genomic_DNA"/>
</dbReference>
<keyword evidence="2" id="KW-0378">Hydrolase</keyword>
<dbReference type="InterPro" id="IPR001279">
    <property type="entry name" value="Metallo-B-lactamas"/>
</dbReference>
<dbReference type="SUPFAM" id="SSF56281">
    <property type="entry name" value="Metallo-hydrolase/oxidoreductase"/>
    <property type="match status" value="1"/>
</dbReference>
<dbReference type="Proteomes" id="UP000255326">
    <property type="component" value="Unassembled WGS sequence"/>
</dbReference>
<protein>
    <submittedName>
        <fullName evidence="2">Glyoxylase-like metal-dependent hydrolase (Beta-lactamase superfamily II)</fullName>
    </submittedName>
</protein>
<dbReference type="GO" id="GO:0016787">
    <property type="term" value="F:hydrolase activity"/>
    <property type="evidence" value="ECO:0007669"/>
    <property type="project" value="UniProtKB-KW"/>
</dbReference>
<dbReference type="AlphaFoldDB" id="A0A370GD61"/>
<dbReference type="RefSeq" id="WP_114746671.1">
    <property type="nucleotide sequence ID" value="NZ_QQAY01000014.1"/>
</dbReference>
<proteinExistence type="predicted"/>
<dbReference type="InterPro" id="IPR050855">
    <property type="entry name" value="NDM-1-like"/>
</dbReference>
<evidence type="ECO:0000313" key="3">
    <source>
        <dbReference type="Proteomes" id="UP000255326"/>
    </source>
</evidence>
<dbReference type="PANTHER" id="PTHR42951:SF15">
    <property type="entry name" value="METALLO-BETA-LACTAMASE SUPERFAMILY PROTEIN"/>
    <property type="match status" value="1"/>
</dbReference>
<dbReference type="OrthoDB" id="9802248at2"/>
<name>A0A370GD61_9BACI</name>
<dbReference type="Gene3D" id="3.60.15.10">
    <property type="entry name" value="Ribonuclease Z/Hydroxyacylglutathione hydrolase-like"/>
    <property type="match status" value="1"/>
</dbReference>
<sequence length="250" mass="27150">MKIGNGIEMLEISAEMMGAVQTIHPVLIWDDNEALLIDTGFPGQLPLFKGAFEKAGVRMDSLSTILITHQDIDHIGSLSALLDEAERAIKVLASSVEQPYIQGDKRLLKITDEAISKVEASLPSDIPEQWKQSFISILKNPPKAPVDRVITKGEVLDIGGGLTVLATPGHTPGHISLFHHASKTLIAGDAMVVENGELQGPSPAVTIDMKSAMLSLKQLLELDIDKVICYHGGLYEGNIHNRIKQILEQK</sequence>
<dbReference type="Pfam" id="PF00753">
    <property type="entry name" value="Lactamase_B"/>
    <property type="match status" value="1"/>
</dbReference>
<dbReference type="SMART" id="SM00849">
    <property type="entry name" value="Lactamase_B"/>
    <property type="match status" value="1"/>
</dbReference>
<dbReference type="InterPro" id="IPR036866">
    <property type="entry name" value="RibonucZ/Hydroxyglut_hydro"/>
</dbReference>
<feature type="domain" description="Metallo-beta-lactamase" evidence="1">
    <location>
        <begin position="22"/>
        <end position="231"/>
    </location>
</feature>
<accession>A0A370GD61</accession>
<keyword evidence="3" id="KW-1185">Reference proteome</keyword>
<gene>
    <name evidence="2" type="ORF">DFR59_11461</name>
</gene>
<dbReference type="CDD" id="cd07721">
    <property type="entry name" value="yflN-like_MBL-fold"/>
    <property type="match status" value="1"/>
</dbReference>
<evidence type="ECO:0000313" key="2">
    <source>
        <dbReference type="EMBL" id="RDI39903.1"/>
    </source>
</evidence>